<dbReference type="SUPFAM" id="SSF52540">
    <property type="entry name" value="P-loop containing nucleoside triphosphate hydrolases"/>
    <property type="match status" value="1"/>
</dbReference>
<organism evidence="1 2">
    <name type="scientific">Funiculus sociatus GB2-A5</name>
    <dbReference type="NCBI Taxonomy" id="2933946"/>
    <lineage>
        <taxon>Bacteria</taxon>
        <taxon>Bacillati</taxon>
        <taxon>Cyanobacteriota</taxon>
        <taxon>Cyanophyceae</taxon>
        <taxon>Coleofasciculales</taxon>
        <taxon>Coleofasciculaceae</taxon>
        <taxon>Funiculus</taxon>
    </lineage>
</organism>
<dbReference type="Proteomes" id="UP001442494">
    <property type="component" value="Unassembled WGS sequence"/>
</dbReference>
<keyword evidence="2" id="KW-1185">Reference proteome</keyword>
<dbReference type="EMBL" id="JAMPKK010000126">
    <property type="protein sequence ID" value="MEP0868162.1"/>
    <property type="molecule type" value="Genomic_DNA"/>
</dbReference>
<protein>
    <submittedName>
        <fullName evidence="1">ParA family protein</fullName>
    </submittedName>
</protein>
<dbReference type="Pfam" id="PF09140">
    <property type="entry name" value="MipZ"/>
    <property type="match status" value="1"/>
</dbReference>
<reference evidence="1 2" key="1">
    <citation type="submission" date="2022-04" db="EMBL/GenBank/DDBJ databases">
        <title>Positive selection, recombination, and allopatry shape intraspecific diversity of widespread and dominant cyanobacteria.</title>
        <authorList>
            <person name="Wei J."/>
            <person name="Shu W."/>
            <person name="Hu C."/>
        </authorList>
    </citation>
    <scope>NUCLEOTIDE SEQUENCE [LARGE SCALE GENOMIC DNA]</scope>
    <source>
        <strain evidence="1 2">GB2-A5</strain>
    </source>
</reference>
<gene>
    <name evidence="1" type="ORF">NDI37_27390</name>
</gene>
<dbReference type="InterPro" id="IPR027417">
    <property type="entry name" value="P-loop_NTPase"/>
</dbReference>
<evidence type="ECO:0000313" key="2">
    <source>
        <dbReference type="Proteomes" id="UP001442494"/>
    </source>
</evidence>
<accession>A0ABV0JZX8</accession>
<sequence>MSVISFVNEKGGSTKSTSALHFAHWLATKQKKKIQVV</sequence>
<comment type="caution">
    <text evidence="1">The sequence shown here is derived from an EMBL/GenBank/DDBJ whole genome shotgun (WGS) entry which is preliminary data.</text>
</comment>
<dbReference type="Gene3D" id="3.40.50.300">
    <property type="entry name" value="P-loop containing nucleotide triphosphate hydrolases"/>
    <property type="match status" value="1"/>
</dbReference>
<evidence type="ECO:0000313" key="1">
    <source>
        <dbReference type="EMBL" id="MEP0868162.1"/>
    </source>
</evidence>
<dbReference type="InterPro" id="IPR015223">
    <property type="entry name" value="MipZ"/>
</dbReference>
<proteinExistence type="predicted"/>
<feature type="non-terminal residue" evidence="1">
    <location>
        <position position="37"/>
    </location>
</feature>
<name>A0ABV0JZX8_9CYAN</name>